<keyword evidence="7" id="KW-0472">Membrane</keyword>
<keyword evidence="5" id="KW-1278">Translocase</keyword>
<dbReference type="PANTHER" id="PTHR43166:SF30">
    <property type="entry name" value="METHIONINE IMPORT ATP-BINDING PROTEIN METN"/>
    <property type="match status" value="1"/>
</dbReference>
<dbReference type="RefSeq" id="WP_305732759.1">
    <property type="nucleotide sequence ID" value="NZ_OW150024.1"/>
</dbReference>
<organism evidence="9 10">
    <name type="scientific">Trichlorobacter ammonificans</name>
    <dbReference type="NCBI Taxonomy" id="2916410"/>
    <lineage>
        <taxon>Bacteria</taxon>
        <taxon>Pseudomonadati</taxon>
        <taxon>Thermodesulfobacteriota</taxon>
        <taxon>Desulfuromonadia</taxon>
        <taxon>Geobacterales</taxon>
        <taxon>Geobacteraceae</taxon>
        <taxon>Trichlorobacter</taxon>
    </lineage>
</organism>
<dbReference type="EMBL" id="OW150024">
    <property type="protein sequence ID" value="CAH2031976.1"/>
    <property type="molecule type" value="Genomic_DNA"/>
</dbReference>
<reference evidence="9 10" key="1">
    <citation type="submission" date="2022-03" db="EMBL/GenBank/DDBJ databases">
        <authorList>
            <person name="Koch H."/>
        </authorList>
    </citation>
    <scope>NUCLEOTIDE SEQUENCE [LARGE SCALE GENOMIC DNA]</scope>
    <source>
        <strain evidence="9 10">G1</strain>
    </source>
</reference>
<evidence type="ECO:0000259" key="8">
    <source>
        <dbReference type="PROSITE" id="PS50893"/>
    </source>
</evidence>
<name>A0ABN8HK65_9BACT</name>
<keyword evidence="4" id="KW-0067">ATP-binding</keyword>
<dbReference type="Pfam" id="PF00005">
    <property type="entry name" value="ABC_tran"/>
    <property type="match status" value="1"/>
</dbReference>
<dbReference type="InterPro" id="IPR003593">
    <property type="entry name" value="AAA+_ATPase"/>
</dbReference>
<dbReference type="InterPro" id="IPR003439">
    <property type="entry name" value="ABC_transporter-like_ATP-bd"/>
</dbReference>
<evidence type="ECO:0000256" key="5">
    <source>
        <dbReference type="ARBA" id="ARBA00022967"/>
    </source>
</evidence>
<evidence type="ECO:0000313" key="10">
    <source>
        <dbReference type="Proteomes" id="UP001295463"/>
    </source>
</evidence>
<dbReference type="Gene3D" id="3.30.70.260">
    <property type="match status" value="1"/>
</dbReference>
<dbReference type="SUPFAM" id="SSF52540">
    <property type="entry name" value="P-loop containing nucleoside triphosphate hydrolases"/>
    <property type="match status" value="1"/>
</dbReference>
<keyword evidence="6" id="KW-0029">Amino-acid transport</keyword>
<dbReference type="Pfam" id="PF09383">
    <property type="entry name" value="NIL"/>
    <property type="match status" value="1"/>
</dbReference>
<dbReference type="SMART" id="SM00930">
    <property type="entry name" value="NIL"/>
    <property type="match status" value="1"/>
</dbReference>
<dbReference type="InterPro" id="IPR017871">
    <property type="entry name" value="ABC_transporter-like_CS"/>
</dbReference>
<gene>
    <name evidence="9" type="primary">metN</name>
    <name evidence="9" type="ORF">GEAMG1_2141</name>
</gene>
<evidence type="ECO:0000256" key="3">
    <source>
        <dbReference type="ARBA" id="ARBA00022741"/>
    </source>
</evidence>
<keyword evidence="10" id="KW-1185">Reference proteome</keyword>
<protein>
    <submittedName>
        <fullName evidence="9">L-methionine/D-methionine ABC transporter ATP binding subunit</fullName>
    </submittedName>
</protein>
<evidence type="ECO:0000256" key="1">
    <source>
        <dbReference type="ARBA" id="ARBA00022448"/>
    </source>
</evidence>
<keyword evidence="3" id="KW-0547">Nucleotide-binding</keyword>
<evidence type="ECO:0000256" key="6">
    <source>
        <dbReference type="ARBA" id="ARBA00022970"/>
    </source>
</evidence>
<dbReference type="Gene3D" id="3.40.50.300">
    <property type="entry name" value="P-loop containing nucleotide triphosphate hydrolases"/>
    <property type="match status" value="1"/>
</dbReference>
<dbReference type="SUPFAM" id="SSF55021">
    <property type="entry name" value="ACT-like"/>
    <property type="match status" value="1"/>
</dbReference>
<keyword evidence="1" id="KW-0813">Transport</keyword>
<evidence type="ECO:0000256" key="4">
    <source>
        <dbReference type="ARBA" id="ARBA00022840"/>
    </source>
</evidence>
<dbReference type="InterPro" id="IPR018449">
    <property type="entry name" value="NIL_domain"/>
</dbReference>
<evidence type="ECO:0000256" key="2">
    <source>
        <dbReference type="ARBA" id="ARBA00022475"/>
    </source>
</evidence>
<dbReference type="InterPro" id="IPR050086">
    <property type="entry name" value="MetN_ABC_transporter-like"/>
</dbReference>
<dbReference type="PANTHER" id="PTHR43166">
    <property type="entry name" value="AMINO ACID IMPORT ATP-BINDING PROTEIN"/>
    <property type="match status" value="1"/>
</dbReference>
<evidence type="ECO:0000313" key="9">
    <source>
        <dbReference type="EMBL" id="CAH2031976.1"/>
    </source>
</evidence>
<dbReference type="PROSITE" id="PS50893">
    <property type="entry name" value="ABC_TRANSPORTER_2"/>
    <property type="match status" value="1"/>
</dbReference>
<accession>A0ABN8HK65</accession>
<evidence type="ECO:0000256" key="7">
    <source>
        <dbReference type="ARBA" id="ARBA00023136"/>
    </source>
</evidence>
<keyword evidence="2" id="KW-1003">Cell membrane</keyword>
<dbReference type="Proteomes" id="UP001295463">
    <property type="component" value="Chromosome"/>
</dbReference>
<dbReference type="CDD" id="cd03258">
    <property type="entry name" value="ABC_MetN_methionine_transporter"/>
    <property type="match status" value="1"/>
</dbReference>
<proteinExistence type="predicted"/>
<dbReference type="SMART" id="SM00382">
    <property type="entry name" value="AAA"/>
    <property type="match status" value="1"/>
</dbReference>
<dbReference type="InterPro" id="IPR041701">
    <property type="entry name" value="MetN_ABC"/>
</dbReference>
<dbReference type="InterPro" id="IPR045865">
    <property type="entry name" value="ACT-like_dom_sf"/>
</dbReference>
<feature type="domain" description="ABC transporter" evidence="8">
    <location>
        <begin position="2"/>
        <end position="241"/>
    </location>
</feature>
<dbReference type="InterPro" id="IPR027417">
    <property type="entry name" value="P-loop_NTPase"/>
</dbReference>
<sequence length="334" mass="36381">MIQLTDISVRFDGGESPVEAVKSVSLHIGKGEIFGIVGTSGAGKSTLVRTINLLERPNAGTVSIDGVDITRFKGEELRKLRLRTGMIFQQFNLINTRTVFDNVAFALKVAGRSKQEIGQRVPELLALVGLADKSNAYPAQLSGGQKQRVGIARALANSPQVVLCDEPTSALDLETTASILELLQEINRKFGITIVIITHEIAVVKAICDRVAVMDAGTVVEKGAVYDIFANPQHEFTRQLVARTLNLELPPRLLDSPRETIIKLHYRGERAEEPVISETIRNFNVQVNILHGHIEYIGGKPLGSLVISLDGEPDAVSRAATFIKSRTAGFEVLK</sequence>
<dbReference type="PROSITE" id="PS00211">
    <property type="entry name" value="ABC_TRANSPORTER_1"/>
    <property type="match status" value="1"/>
</dbReference>